<dbReference type="Gene3D" id="3.30.420.10">
    <property type="entry name" value="Ribonuclease H-like superfamily/Ribonuclease H"/>
    <property type="match status" value="1"/>
</dbReference>
<dbReference type="GO" id="GO:0015074">
    <property type="term" value="P:DNA integration"/>
    <property type="evidence" value="ECO:0007669"/>
    <property type="project" value="UniProtKB-KW"/>
</dbReference>
<proteinExistence type="predicted"/>
<dbReference type="Pfam" id="PF25597">
    <property type="entry name" value="SH3_retrovirus"/>
    <property type="match status" value="1"/>
</dbReference>
<name>A0A2N5T851_9BASI</name>
<evidence type="ECO:0000256" key="13">
    <source>
        <dbReference type="ARBA" id="ARBA00048173"/>
    </source>
</evidence>
<keyword evidence="4" id="KW-0479">Metal-binding</keyword>
<feature type="compositionally biased region" description="Pro residues" evidence="15">
    <location>
        <begin position="235"/>
        <end position="256"/>
    </location>
</feature>
<evidence type="ECO:0000256" key="2">
    <source>
        <dbReference type="ARBA" id="ARBA00022695"/>
    </source>
</evidence>
<dbReference type="GO" id="GO:0004519">
    <property type="term" value="F:endonuclease activity"/>
    <property type="evidence" value="ECO:0007669"/>
    <property type="project" value="UniProtKB-KW"/>
</dbReference>
<dbReference type="InterPro" id="IPR001584">
    <property type="entry name" value="Integrase_cat-core"/>
</dbReference>
<evidence type="ECO:0000313" key="18">
    <source>
        <dbReference type="Proteomes" id="UP000235388"/>
    </source>
</evidence>
<dbReference type="InterPro" id="IPR036397">
    <property type="entry name" value="RNaseH_sf"/>
</dbReference>
<evidence type="ECO:0000256" key="4">
    <source>
        <dbReference type="ARBA" id="ARBA00022723"/>
    </source>
</evidence>
<dbReference type="EMBL" id="PGCJ01000781">
    <property type="protein sequence ID" value="PLW21664.1"/>
    <property type="molecule type" value="Genomic_DNA"/>
</dbReference>
<evidence type="ECO:0000256" key="6">
    <source>
        <dbReference type="ARBA" id="ARBA00022801"/>
    </source>
</evidence>
<keyword evidence="9" id="KW-0229">DNA integration</keyword>
<dbReference type="Proteomes" id="UP000235388">
    <property type="component" value="Unassembled WGS sequence"/>
</dbReference>
<dbReference type="AlphaFoldDB" id="A0A2N5T851"/>
<feature type="domain" description="Integrase catalytic" evidence="16">
    <location>
        <begin position="1"/>
        <end position="97"/>
    </location>
</feature>
<keyword evidence="1" id="KW-0815">Transposition</keyword>
<dbReference type="SUPFAM" id="SSF53098">
    <property type="entry name" value="Ribonuclease H-like"/>
    <property type="match status" value="1"/>
</dbReference>
<dbReference type="GO" id="GO:0016787">
    <property type="term" value="F:hydrolase activity"/>
    <property type="evidence" value="ECO:0007669"/>
    <property type="project" value="UniProtKB-KW"/>
</dbReference>
<dbReference type="STRING" id="200324.A0A2N5T851"/>
<comment type="catalytic activity">
    <reaction evidence="13">
        <text>DNA(n) + a 2'-deoxyribonucleoside 5'-triphosphate = DNA(n+1) + diphosphate</text>
        <dbReference type="Rhea" id="RHEA:22508"/>
        <dbReference type="Rhea" id="RHEA-COMP:17339"/>
        <dbReference type="Rhea" id="RHEA-COMP:17340"/>
        <dbReference type="ChEBI" id="CHEBI:33019"/>
        <dbReference type="ChEBI" id="CHEBI:61560"/>
        <dbReference type="ChEBI" id="CHEBI:173112"/>
        <dbReference type="EC" id="2.7.7.49"/>
    </reaction>
</comment>
<evidence type="ECO:0000313" key="17">
    <source>
        <dbReference type="EMBL" id="PLW21664.1"/>
    </source>
</evidence>
<keyword evidence="18" id="KW-1185">Reference proteome</keyword>
<evidence type="ECO:0000256" key="9">
    <source>
        <dbReference type="ARBA" id="ARBA00022908"/>
    </source>
</evidence>
<dbReference type="PANTHER" id="PTHR42648">
    <property type="entry name" value="TRANSPOSASE, PUTATIVE-RELATED"/>
    <property type="match status" value="1"/>
</dbReference>
<keyword evidence="8" id="KW-0694">RNA-binding</keyword>
<sequence length="389" mass="42256">MRRKSDSEGKILSYVNEILNKTGIRIEAGPANSPQTNGLAERFNQTLLVKIRCLLAQSSVPINYWDEAARYASTLINILPSKALNWSSPVNVLAELNMCIEPIRDVNKLVPFGLKVYVSHRPPSKISAPSRPLICLGYEDHSDALRFFDSTRRHIVISRDYTPSKISFQYNSSASLFKPPDTLPTAIRPPSDSVTFSIPSPSLSPARVPTPETGPRTPPGTPGQQMESPSRTPLDTPPPLRRAPRDPPAVPTPSYPPSQMTSVVTSRAAPPVPPQGAKNFAYVPATQPPSKEIIGGIDGRNVITGSRRPRPAATSSLLAAPPTIPPAVTDPPDQLLLVQFDEPEYLFLTQSVTLKEAFSNQEEVAGWHAAMSAEYNSELAAAPRAAEHP</sequence>
<comment type="catalytic activity">
    <reaction evidence="14">
        <text>DNA(n) + a 2'-deoxyribonucleoside 5'-triphosphate = DNA(n+1) + diphosphate</text>
        <dbReference type="Rhea" id="RHEA:22508"/>
        <dbReference type="Rhea" id="RHEA-COMP:17339"/>
        <dbReference type="Rhea" id="RHEA-COMP:17340"/>
        <dbReference type="ChEBI" id="CHEBI:33019"/>
        <dbReference type="ChEBI" id="CHEBI:61560"/>
        <dbReference type="ChEBI" id="CHEBI:173112"/>
        <dbReference type="EC" id="2.7.7.7"/>
    </reaction>
</comment>
<dbReference type="GO" id="GO:0003887">
    <property type="term" value="F:DNA-directed DNA polymerase activity"/>
    <property type="evidence" value="ECO:0007669"/>
    <property type="project" value="UniProtKB-KW"/>
</dbReference>
<comment type="caution">
    <text evidence="17">The sequence shown here is derived from an EMBL/GenBank/DDBJ whole genome shotgun (WGS) entry which is preliminary data.</text>
</comment>
<dbReference type="OrthoDB" id="7614983at2759"/>
<keyword evidence="7" id="KW-0460">Magnesium</keyword>
<dbReference type="GO" id="GO:0005634">
    <property type="term" value="C:nucleus"/>
    <property type="evidence" value="ECO:0007669"/>
    <property type="project" value="UniProtKB-ARBA"/>
</dbReference>
<keyword evidence="3" id="KW-0540">Nuclease</keyword>
<feature type="region of interest" description="Disordered" evidence="15">
    <location>
        <begin position="181"/>
        <end position="278"/>
    </location>
</feature>
<protein>
    <recommendedName>
        <fullName evidence="16">Integrase catalytic domain-containing protein</fullName>
    </recommendedName>
</protein>
<evidence type="ECO:0000256" key="7">
    <source>
        <dbReference type="ARBA" id="ARBA00022842"/>
    </source>
</evidence>
<evidence type="ECO:0000256" key="12">
    <source>
        <dbReference type="ARBA" id="ARBA00023172"/>
    </source>
</evidence>
<keyword evidence="11" id="KW-0808">Transferase</keyword>
<organism evidence="17 18">
    <name type="scientific">Puccinia coronata f. sp. avenae</name>
    <dbReference type="NCBI Taxonomy" id="200324"/>
    <lineage>
        <taxon>Eukaryota</taxon>
        <taxon>Fungi</taxon>
        <taxon>Dikarya</taxon>
        <taxon>Basidiomycota</taxon>
        <taxon>Pucciniomycotina</taxon>
        <taxon>Pucciniomycetes</taxon>
        <taxon>Pucciniales</taxon>
        <taxon>Pucciniaceae</taxon>
        <taxon>Puccinia</taxon>
    </lineage>
</organism>
<dbReference type="InterPro" id="IPR039537">
    <property type="entry name" value="Retrotran_Ty1/copia-like"/>
</dbReference>
<dbReference type="InterPro" id="IPR057670">
    <property type="entry name" value="SH3_retrovirus"/>
</dbReference>
<reference evidence="17 18" key="1">
    <citation type="submission" date="2017-11" db="EMBL/GenBank/DDBJ databases">
        <title>De novo assembly and phasing of dikaryotic genomes from two isolates of Puccinia coronata f. sp. avenae, the causal agent of oat crown rust.</title>
        <authorList>
            <person name="Miller M.E."/>
            <person name="Zhang Y."/>
            <person name="Omidvar V."/>
            <person name="Sperschneider J."/>
            <person name="Schwessinger B."/>
            <person name="Raley C."/>
            <person name="Palmer J.M."/>
            <person name="Garnica D."/>
            <person name="Upadhyaya N."/>
            <person name="Rathjen J."/>
            <person name="Taylor J.M."/>
            <person name="Park R.F."/>
            <person name="Dodds P.N."/>
            <person name="Hirsch C.D."/>
            <person name="Kianian S.F."/>
            <person name="Figueroa M."/>
        </authorList>
    </citation>
    <scope>NUCLEOTIDE SEQUENCE [LARGE SCALE GENOMIC DNA]</scope>
    <source>
        <strain evidence="17">12NC29</strain>
    </source>
</reference>
<keyword evidence="11" id="KW-0239">DNA-directed DNA polymerase</keyword>
<dbReference type="GO" id="GO:0003964">
    <property type="term" value="F:RNA-directed DNA polymerase activity"/>
    <property type="evidence" value="ECO:0007669"/>
    <property type="project" value="UniProtKB-KW"/>
</dbReference>
<dbReference type="GO" id="GO:0032196">
    <property type="term" value="P:transposition"/>
    <property type="evidence" value="ECO:0007669"/>
    <property type="project" value="UniProtKB-KW"/>
</dbReference>
<keyword evidence="12" id="KW-0233">DNA recombination</keyword>
<feature type="compositionally biased region" description="Polar residues" evidence="15">
    <location>
        <begin position="192"/>
        <end position="203"/>
    </location>
</feature>
<dbReference type="InterPro" id="IPR012337">
    <property type="entry name" value="RNaseH-like_sf"/>
</dbReference>
<keyword evidence="5" id="KW-0255">Endonuclease</keyword>
<evidence type="ECO:0000259" key="16">
    <source>
        <dbReference type="PROSITE" id="PS50994"/>
    </source>
</evidence>
<evidence type="ECO:0000256" key="3">
    <source>
        <dbReference type="ARBA" id="ARBA00022722"/>
    </source>
</evidence>
<evidence type="ECO:0000256" key="10">
    <source>
        <dbReference type="ARBA" id="ARBA00022918"/>
    </source>
</evidence>
<dbReference type="PROSITE" id="PS50994">
    <property type="entry name" value="INTEGRASE"/>
    <property type="match status" value="1"/>
</dbReference>
<keyword evidence="6" id="KW-0378">Hydrolase</keyword>
<gene>
    <name evidence="17" type="ORF">PCANC_03153</name>
</gene>
<keyword evidence="10" id="KW-0695">RNA-directed DNA polymerase</keyword>
<evidence type="ECO:0000256" key="14">
    <source>
        <dbReference type="ARBA" id="ARBA00049244"/>
    </source>
</evidence>
<evidence type="ECO:0000256" key="8">
    <source>
        <dbReference type="ARBA" id="ARBA00022884"/>
    </source>
</evidence>
<evidence type="ECO:0000256" key="5">
    <source>
        <dbReference type="ARBA" id="ARBA00022759"/>
    </source>
</evidence>
<dbReference type="PANTHER" id="PTHR42648:SF11">
    <property type="entry name" value="TRANSPOSON TY4-P GAG-POL POLYPROTEIN"/>
    <property type="match status" value="1"/>
</dbReference>
<dbReference type="GO" id="GO:0046872">
    <property type="term" value="F:metal ion binding"/>
    <property type="evidence" value="ECO:0007669"/>
    <property type="project" value="UniProtKB-KW"/>
</dbReference>
<keyword evidence="2" id="KW-0548">Nucleotidyltransferase</keyword>
<accession>A0A2N5T851</accession>
<feature type="compositionally biased region" description="Low complexity" evidence="15">
    <location>
        <begin position="311"/>
        <end position="321"/>
    </location>
</feature>
<dbReference type="GO" id="GO:0003723">
    <property type="term" value="F:RNA binding"/>
    <property type="evidence" value="ECO:0007669"/>
    <property type="project" value="UniProtKB-KW"/>
</dbReference>
<feature type="region of interest" description="Disordered" evidence="15">
    <location>
        <begin position="291"/>
        <end position="326"/>
    </location>
</feature>
<evidence type="ECO:0000256" key="15">
    <source>
        <dbReference type="SAM" id="MobiDB-lite"/>
    </source>
</evidence>
<dbReference type="GO" id="GO:0006310">
    <property type="term" value="P:DNA recombination"/>
    <property type="evidence" value="ECO:0007669"/>
    <property type="project" value="UniProtKB-KW"/>
</dbReference>
<evidence type="ECO:0000256" key="1">
    <source>
        <dbReference type="ARBA" id="ARBA00022578"/>
    </source>
</evidence>
<evidence type="ECO:0000256" key="11">
    <source>
        <dbReference type="ARBA" id="ARBA00022932"/>
    </source>
</evidence>